<gene>
    <name evidence="1" type="ORF">GA0061070_100982</name>
</gene>
<evidence type="ECO:0000313" key="1">
    <source>
        <dbReference type="EMBL" id="SCC12277.1"/>
    </source>
</evidence>
<protein>
    <submittedName>
        <fullName evidence="1">Uncharacterized protein</fullName>
    </submittedName>
</protein>
<dbReference type="EMBL" id="FMBC01000009">
    <property type="protein sequence ID" value="SCC12277.1"/>
    <property type="molecule type" value="Genomic_DNA"/>
</dbReference>
<dbReference type="OrthoDB" id="6429330at2"/>
<reference evidence="2" key="1">
    <citation type="submission" date="2016-08" db="EMBL/GenBank/DDBJ databases">
        <authorList>
            <person name="Varghese N."/>
            <person name="Submissions Spin"/>
        </authorList>
    </citation>
    <scope>NUCLEOTIDE SEQUENCE [LARGE SCALE GENOMIC DNA]</scope>
    <source>
        <strain evidence="2">REICA_142</strain>
    </source>
</reference>
<organism evidence="1 2">
    <name type="scientific">Kosakonia oryziphila</name>
    <dbReference type="NCBI Taxonomy" id="1005667"/>
    <lineage>
        <taxon>Bacteria</taxon>
        <taxon>Pseudomonadati</taxon>
        <taxon>Pseudomonadota</taxon>
        <taxon>Gammaproteobacteria</taxon>
        <taxon>Enterobacterales</taxon>
        <taxon>Enterobacteriaceae</taxon>
        <taxon>Kosakonia</taxon>
    </lineage>
</organism>
<dbReference type="Proteomes" id="UP000198515">
    <property type="component" value="Unassembled WGS sequence"/>
</dbReference>
<sequence>MFSIGDIVQPRVGGPKLKVLEVHQDQIVAVPVYDETADKITLKAEDVSPYKEDGDFGVC</sequence>
<dbReference type="AlphaFoldDB" id="A0A1C4BZG9"/>
<evidence type="ECO:0000313" key="2">
    <source>
        <dbReference type="Proteomes" id="UP000198515"/>
    </source>
</evidence>
<accession>A0A1C4BZG9</accession>
<keyword evidence="2" id="KW-1185">Reference proteome</keyword>
<name>A0A1C4BZG9_9ENTR</name>
<dbReference type="RefSeq" id="WP_090134616.1">
    <property type="nucleotide sequence ID" value="NZ_FMBC01000009.1"/>
</dbReference>
<proteinExistence type="predicted"/>